<evidence type="ECO:0000313" key="5">
    <source>
        <dbReference type="Proteomes" id="UP000640583"/>
    </source>
</evidence>
<accession>A0A8J7LK63</accession>
<reference evidence="4" key="1">
    <citation type="submission" date="2020-10" db="EMBL/GenBank/DDBJ databases">
        <title>Paenihalocynthiibacter styelae gen. nov., sp. nov., isolated from stalked sea squirt Styela clava.</title>
        <authorList>
            <person name="Kim Y.-O."/>
            <person name="Yoon J.-H."/>
        </authorList>
    </citation>
    <scope>NUCLEOTIDE SEQUENCE</scope>
    <source>
        <strain evidence="4">MYP1-1</strain>
    </source>
</reference>
<keyword evidence="5" id="KW-1185">Reference proteome</keyword>
<dbReference type="SUPFAM" id="SSF56601">
    <property type="entry name" value="beta-lactamase/transpeptidase-like"/>
    <property type="match status" value="1"/>
</dbReference>
<proteinExistence type="inferred from homology"/>
<organism evidence="4 5">
    <name type="scientific">Halocynthiibacter styelae</name>
    <dbReference type="NCBI Taxonomy" id="2761955"/>
    <lineage>
        <taxon>Bacteria</taxon>
        <taxon>Pseudomonadati</taxon>
        <taxon>Pseudomonadota</taxon>
        <taxon>Alphaproteobacteria</taxon>
        <taxon>Rhodobacterales</taxon>
        <taxon>Paracoccaceae</taxon>
        <taxon>Halocynthiibacter</taxon>
    </lineage>
</organism>
<comment type="caution">
    <text evidence="4">The sequence shown here is derived from an EMBL/GenBank/DDBJ whole genome shotgun (WGS) entry which is preliminary data.</text>
</comment>
<dbReference type="PRINTS" id="PR00922">
    <property type="entry name" value="DADACBPTASE3"/>
</dbReference>
<keyword evidence="3" id="KW-0732">Signal</keyword>
<dbReference type="PROSITE" id="PS51257">
    <property type="entry name" value="PROKAR_LIPOPROTEIN"/>
    <property type="match status" value="1"/>
</dbReference>
<dbReference type="RefSeq" id="WP_228848102.1">
    <property type="nucleotide sequence ID" value="NZ_JADCKQ010000004.1"/>
</dbReference>
<feature type="chain" id="PRO_5035293722" evidence="3">
    <location>
        <begin position="22"/>
        <end position="498"/>
    </location>
</feature>
<dbReference type="InterPro" id="IPR012338">
    <property type="entry name" value="Beta-lactam/transpept-like"/>
</dbReference>
<dbReference type="GO" id="GO:0009002">
    <property type="term" value="F:serine-type D-Ala-D-Ala carboxypeptidase activity"/>
    <property type="evidence" value="ECO:0007669"/>
    <property type="project" value="UniProtKB-EC"/>
</dbReference>
<gene>
    <name evidence="4" type="primary">dacB</name>
    <name evidence="4" type="ORF">H1D41_06355</name>
</gene>
<dbReference type="AlphaFoldDB" id="A0A8J7LK63"/>
<dbReference type="GO" id="GO:0000270">
    <property type="term" value="P:peptidoglycan metabolic process"/>
    <property type="evidence" value="ECO:0007669"/>
    <property type="project" value="TreeGrafter"/>
</dbReference>
<evidence type="ECO:0000256" key="2">
    <source>
        <dbReference type="ARBA" id="ARBA00022801"/>
    </source>
</evidence>
<dbReference type="Proteomes" id="UP000640583">
    <property type="component" value="Unassembled WGS sequence"/>
</dbReference>
<keyword evidence="4" id="KW-0121">Carboxypeptidase</keyword>
<dbReference type="PANTHER" id="PTHR30023">
    <property type="entry name" value="D-ALANYL-D-ALANINE CARBOXYPEPTIDASE"/>
    <property type="match status" value="1"/>
</dbReference>
<protein>
    <submittedName>
        <fullName evidence="4">D-alanyl-D-alanine carboxypeptidase/D-alanyl-D-alanine-endopeptidase</fullName>
        <ecNumber evidence="4">3.4.16.4</ecNumber>
    </submittedName>
</protein>
<evidence type="ECO:0000256" key="3">
    <source>
        <dbReference type="SAM" id="SignalP"/>
    </source>
</evidence>
<dbReference type="Gene3D" id="3.50.80.20">
    <property type="entry name" value="D-Ala-D-Ala carboxypeptidase C, peptidase S13"/>
    <property type="match status" value="1"/>
</dbReference>
<dbReference type="PROSITE" id="PS51318">
    <property type="entry name" value="TAT"/>
    <property type="match status" value="1"/>
</dbReference>
<keyword evidence="2 4" id="KW-0378">Hydrolase</keyword>
<dbReference type="PANTHER" id="PTHR30023:SF0">
    <property type="entry name" value="PENICILLIN-SENSITIVE CARBOXYPEPTIDASE A"/>
    <property type="match status" value="1"/>
</dbReference>
<evidence type="ECO:0000256" key="1">
    <source>
        <dbReference type="ARBA" id="ARBA00006096"/>
    </source>
</evidence>
<dbReference type="EC" id="3.4.16.4" evidence="4"/>
<sequence length="498" mass="53508">MTSVFTRRDVLASLLATSATAACANAPDVSPYPTARPANARALAAPGAERLVAAAELGNSAKVGFVVSDTRTGEILEAKNPVLPLPPASVTKALTTLYALSHLGTGYRFTTKLYADGPISGGRLNGNLWLVGGGDPTLDTDDMATLARSLRAAGVTEVSGEFRVQATALPYIAEIDPDQPEHVGYNPAISGLNLNFNRVHFEWKRAGSGYDVTMDARSENYRPDVSTSRMEIVSRDLPVYTYSARNGRDQWTVSRQALGGSGSRWLPVRHPEAYAGEVFRTMARANGVSLGQPRMVSAAPAGRVIAQHHSEELPLILRDTLKYSNNLMAEISGLSASAATGNRPDSLRASARQMGSWLESRMGMRRARFDDHSGLGENSRVSASDMVGVLNAAGTSGPLRPLMKEIRLKEENGGGAGSHLIDIRAKTGTLNFVSSLAGYIRTPGGRDLSFATFTADLPRRAAIARNDREAPTGARGWSRRSRAMQLKLIERWAAVYER</sequence>
<dbReference type="GO" id="GO:0006508">
    <property type="term" value="P:proteolysis"/>
    <property type="evidence" value="ECO:0007669"/>
    <property type="project" value="InterPro"/>
</dbReference>
<evidence type="ECO:0000313" key="4">
    <source>
        <dbReference type="EMBL" id="MBI1493250.1"/>
    </source>
</evidence>
<name>A0A8J7LK63_9RHOB</name>
<keyword evidence="4" id="KW-0645">Protease</keyword>
<dbReference type="Pfam" id="PF02113">
    <property type="entry name" value="Peptidase_S13"/>
    <property type="match status" value="1"/>
</dbReference>
<dbReference type="Gene3D" id="3.40.710.10">
    <property type="entry name" value="DD-peptidase/beta-lactamase superfamily"/>
    <property type="match status" value="2"/>
</dbReference>
<dbReference type="EMBL" id="JADCKQ010000004">
    <property type="protein sequence ID" value="MBI1493250.1"/>
    <property type="molecule type" value="Genomic_DNA"/>
</dbReference>
<dbReference type="InterPro" id="IPR000667">
    <property type="entry name" value="Peptidase_S13"/>
</dbReference>
<comment type="similarity">
    <text evidence="1">Belongs to the peptidase S13 family.</text>
</comment>
<dbReference type="InterPro" id="IPR006311">
    <property type="entry name" value="TAT_signal"/>
</dbReference>
<feature type="signal peptide" evidence="3">
    <location>
        <begin position="1"/>
        <end position="21"/>
    </location>
</feature>
<dbReference type="NCBIfam" id="TIGR00666">
    <property type="entry name" value="PBP4"/>
    <property type="match status" value="1"/>
</dbReference>